<dbReference type="NCBIfam" id="NF001913">
    <property type="entry name" value="PRK00696.1"/>
    <property type="match status" value="1"/>
</dbReference>
<comment type="subunit">
    <text evidence="10">Heterotetramer of two alpha and two beta subunits.</text>
</comment>
<dbReference type="EC" id="6.2.1.5" evidence="10"/>
<dbReference type="InterPro" id="IPR013815">
    <property type="entry name" value="ATP_grasp_subdomain_1"/>
</dbReference>
<keyword evidence="2 10" id="KW-0816">Tricarboxylic acid cycle</keyword>
<evidence type="ECO:0000313" key="13">
    <source>
        <dbReference type="Proteomes" id="UP000501568"/>
    </source>
</evidence>
<dbReference type="Gene3D" id="3.30.1490.20">
    <property type="entry name" value="ATP-grasp fold, A domain"/>
    <property type="match status" value="1"/>
</dbReference>
<evidence type="ECO:0000256" key="3">
    <source>
        <dbReference type="ARBA" id="ARBA00022598"/>
    </source>
</evidence>
<dbReference type="HAMAP" id="MF_00558">
    <property type="entry name" value="Succ_CoA_beta"/>
    <property type="match status" value="1"/>
</dbReference>
<accession>A0A6G6Y0S0</accession>
<dbReference type="GO" id="GO:0006104">
    <property type="term" value="P:succinyl-CoA metabolic process"/>
    <property type="evidence" value="ECO:0007669"/>
    <property type="project" value="TreeGrafter"/>
</dbReference>
<evidence type="ECO:0000256" key="10">
    <source>
        <dbReference type="HAMAP-Rule" id="MF_00558"/>
    </source>
</evidence>
<dbReference type="PANTHER" id="PTHR11815:SF10">
    <property type="entry name" value="SUCCINATE--COA LIGASE [GDP-FORMING] SUBUNIT BETA, MITOCHONDRIAL"/>
    <property type="match status" value="1"/>
</dbReference>
<dbReference type="GO" id="GO:0005829">
    <property type="term" value="C:cytosol"/>
    <property type="evidence" value="ECO:0007669"/>
    <property type="project" value="TreeGrafter"/>
</dbReference>
<dbReference type="FunFam" id="3.30.470.20:FF:000002">
    <property type="entry name" value="Succinate--CoA ligase [ADP-forming] subunit beta"/>
    <property type="match status" value="1"/>
</dbReference>
<feature type="binding site" evidence="10">
    <location>
        <position position="274"/>
    </location>
    <ligand>
        <name>substrate</name>
        <note>ligand shared with subunit alpha</note>
    </ligand>
</feature>
<dbReference type="Gene3D" id="3.30.470.20">
    <property type="entry name" value="ATP-grasp fold, B domain"/>
    <property type="match status" value="1"/>
</dbReference>
<dbReference type="NCBIfam" id="TIGR01016">
    <property type="entry name" value="sucCoAbeta"/>
    <property type="match status" value="1"/>
</dbReference>
<dbReference type="SUPFAM" id="SSF56059">
    <property type="entry name" value="Glutathione synthetase ATP-binding domain-like"/>
    <property type="match status" value="1"/>
</dbReference>
<keyword evidence="6 10" id="KW-0067">ATP-binding</keyword>
<feature type="binding site" evidence="10">
    <location>
        <position position="117"/>
    </location>
    <ligand>
        <name>ATP</name>
        <dbReference type="ChEBI" id="CHEBI:30616"/>
    </ligand>
</feature>
<comment type="cofactor">
    <cofactor evidence="10">
        <name>Mg(2+)</name>
        <dbReference type="ChEBI" id="CHEBI:18420"/>
    </cofactor>
    <text evidence="10">Binds 1 Mg(2+) ion per subunit.</text>
</comment>
<dbReference type="GO" id="GO:0006099">
    <property type="term" value="P:tricarboxylic acid cycle"/>
    <property type="evidence" value="ECO:0007669"/>
    <property type="project" value="UniProtKB-UniRule"/>
</dbReference>
<dbReference type="Pfam" id="PF00549">
    <property type="entry name" value="Ligase_CoA"/>
    <property type="match status" value="1"/>
</dbReference>
<name>A0A6G6Y0S0_9SPHN</name>
<keyword evidence="13" id="KW-1185">Reference proteome</keyword>
<comment type="pathway">
    <text evidence="10">Carbohydrate metabolism; tricarboxylic acid cycle; succinate from succinyl-CoA (ligase route): step 1/1.</text>
</comment>
<evidence type="ECO:0000256" key="2">
    <source>
        <dbReference type="ARBA" id="ARBA00022532"/>
    </source>
</evidence>
<feature type="binding site" evidence="10">
    <location>
        <position position="46"/>
    </location>
    <ligand>
        <name>ATP</name>
        <dbReference type="ChEBI" id="CHEBI:30616"/>
    </ligand>
</feature>
<feature type="binding site" evidence="10">
    <location>
        <position position="112"/>
    </location>
    <ligand>
        <name>ATP</name>
        <dbReference type="ChEBI" id="CHEBI:30616"/>
    </ligand>
</feature>
<feature type="binding site" evidence="10">
    <location>
        <position position="209"/>
    </location>
    <ligand>
        <name>Mg(2+)</name>
        <dbReference type="ChEBI" id="CHEBI:18420"/>
    </ligand>
</feature>
<evidence type="ECO:0000256" key="1">
    <source>
        <dbReference type="ARBA" id="ARBA00009182"/>
    </source>
</evidence>
<proteinExistence type="inferred from homology"/>
<keyword evidence="5 10" id="KW-0547">Nucleotide-binding</keyword>
<dbReference type="EMBL" id="CP049109">
    <property type="protein sequence ID" value="QIG78499.1"/>
    <property type="molecule type" value="Genomic_DNA"/>
</dbReference>
<dbReference type="Proteomes" id="UP000501568">
    <property type="component" value="Chromosome"/>
</dbReference>
<dbReference type="FunFam" id="3.40.50.261:FF:000001">
    <property type="entry name" value="Succinate--CoA ligase [ADP-forming] subunit beta"/>
    <property type="match status" value="1"/>
</dbReference>
<organism evidence="12 13">
    <name type="scientific">Stakelama tenebrarum</name>
    <dbReference type="NCBI Taxonomy" id="2711215"/>
    <lineage>
        <taxon>Bacteria</taxon>
        <taxon>Pseudomonadati</taxon>
        <taxon>Pseudomonadota</taxon>
        <taxon>Alphaproteobacteria</taxon>
        <taxon>Sphingomonadales</taxon>
        <taxon>Sphingomonadaceae</taxon>
        <taxon>Stakelama</taxon>
    </lineage>
</organism>
<dbReference type="PANTHER" id="PTHR11815">
    <property type="entry name" value="SUCCINYL-COA SYNTHETASE BETA CHAIN"/>
    <property type="match status" value="1"/>
</dbReference>
<comment type="similarity">
    <text evidence="1 10">Belongs to the succinate/malate CoA ligase beta subunit family.</text>
</comment>
<dbReference type="GO" id="GO:0005524">
    <property type="term" value="F:ATP binding"/>
    <property type="evidence" value="ECO:0007669"/>
    <property type="project" value="UniProtKB-UniRule"/>
</dbReference>
<dbReference type="Pfam" id="PF08442">
    <property type="entry name" value="ATP-grasp_2"/>
    <property type="match status" value="1"/>
</dbReference>
<keyword evidence="3 10" id="KW-0436">Ligase</keyword>
<dbReference type="AlphaFoldDB" id="A0A6G6Y0S0"/>
<evidence type="ECO:0000256" key="5">
    <source>
        <dbReference type="ARBA" id="ARBA00022741"/>
    </source>
</evidence>
<keyword evidence="4 10" id="KW-0479">Metal-binding</keyword>
<evidence type="ECO:0000259" key="11">
    <source>
        <dbReference type="PROSITE" id="PS50975"/>
    </source>
</evidence>
<evidence type="ECO:0000256" key="4">
    <source>
        <dbReference type="ARBA" id="ARBA00022723"/>
    </source>
</evidence>
<dbReference type="Gene3D" id="3.40.50.261">
    <property type="entry name" value="Succinyl-CoA synthetase domains"/>
    <property type="match status" value="1"/>
</dbReference>
<evidence type="ECO:0000313" key="12">
    <source>
        <dbReference type="EMBL" id="QIG78499.1"/>
    </source>
</evidence>
<comment type="catalytic activity">
    <reaction evidence="10">
        <text>GTP + succinate + CoA = succinyl-CoA + GDP + phosphate</text>
        <dbReference type="Rhea" id="RHEA:22120"/>
        <dbReference type="ChEBI" id="CHEBI:30031"/>
        <dbReference type="ChEBI" id="CHEBI:37565"/>
        <dbReference type="ChEBI" id="CHEBI:43474"/>
        <dbReference type="ChEBI" id="CHEBI:57287"/>
        <dbReference type="ChEBI" id="CHEBI:57292"/>
        <dbReference type="ChEBI" id="CHEBI:58189"/>
    </reaction>
</comment>
<comment type="catalytic activity">
    <reaction evidence="10">
        <text>succinate + ATP + CoA = succinyl-CoA + ADP + phosphate</text>
        <dbReference type="Rhea" id="RHEA:17661"/>
        <dbReference type="ChEBI" id="CHEBI:30031"/>
        <dbReference type="ChEBI" id="CHEBI:30616"/>
        <dbReference type="ChEBI" id="CHEBI:43474"/>
        <dbReference type="ChEBI" id="CHEBI:57287"/>
        <dbReference type="ChEBI" id="CHEBI:57292"/>
        <dbReference type="ChEBI" id="CHEBI:456216"/>
        <dbReference type="EC" id="6.2.1.5"/>
    </reaction>
</comment>
<protein>
    <recommendedName>
        <fullName evidence="10">Succinate--CoA ligase [ADP-forming] subunit beta</fullName>
        <ecNumber evidence="10">6.2.1.5</ecNumber>
    </recommendedName>
    <alternativeName>
        <fullName evidence="10">Succinyl-CoA synthetase subunit beta</fullName>
        <shortName evidence="10">SCS-beta</shortName>
    </alternativeName>
</protein>
<dbReference type="GO" id="GO:0050074">
    <property type="term" value="F:malate-CoA ligase activity"/>
    <property type="evidence" value="ECO:0007669"/>
    <property type="project" value="UniProtKB-EC"/>
</dbReference>
<sequence length="399" mass="42169">MNIHEYQAKELLAKFGVPVPAGYAAMSVEEAVEAMGKLPGPLYVVKAQIHAGGRGKGKFKELPPEAKGGVRLAKTEQEVREAAHEMLGNTLVTVQTGDAGKQVQRLYVTDGVDIEKEFYLALLVDRATGRVAFVASTEGGMDIEEVAHSTPEKIHTIDVDPATGFMPHHGRAVAAALELDGDLAKQAQKVASTLYAAFLGTDAAQIEINPLAITGDKQLMVLDAKVGFDSNAMFRHKDLAELRDLTEEDPAEIEASKYDLAYIKLDGDIGCMVNGAGLAMATMDIIKLNGMFPANFLDVGGGANTEKVTAAFKIILSDPAVKGILVNIFGGIMKCDVIAEGIIAAAKEVNLSVPLVVRLEGTNVQQGKDILANSGLPIVPANDLGDAAQKIVAEVQKAA</sequence>
<evidence type="ECO:0000256" key="7">
    <source>
        <dbReference type="ARBA" id="ARBA00022842"/>
    </source>
</evidence>
<comment type="catalytic activity">
    <reaction evidence="8">
        <text>(S)-malate + ATP + CoA = (S)-malyl-CoA + ADP + phosphate</text>
        <dbReference type="Rhea" id="RHEA:26193"/>
        <dbReference type="ChEBI" id="CHEBI:15589"/>
        <dbReference type="ChEBI" id="CHEBI:30616"/>
        <dbReference type="ChEBI" id="CHEBI:43474"/>
        <dbReference type="ChEBI" id="CHEBI:57287"/>
        <dbReference type="ChEBI" id="CHEBI:57317"/>
        <dbReference type="ChEBI" id="CHEBI:456216"/>
        <dbReference type="EC" id="6.2.1.9"/>
    </reaction>
</comment>
<dbReference type="UniPathway" id="UPA00223">
    <property type="reaction ID" value="UER00999"/>
</dbReference>
<dbReference type="InterPro" id="IPR013650">
    <property type="entry name" value="ATP-grasp_succ-CoA_synth-type"/>
</dbReference>
<dbReference type="FunFam" id="3.30.1490.20:FF:000002">
    <property type="entry name" value="Succinate--CoA ligase [ADP-forming] subunit beta"/>
    <property type="match status" value="1"/>
</dbReference>
<evidence type="ECO:0000256" key="8">
    <source>
        <dbReference type="ARBA" id="ARBA00052241"/>
    </source>
</evidence>
<dbReference type="InterPro" id="IPR016102">
    <property type="entry name" value="Succinyl-CoA_synth-like"/>
</dbReference>
<evidence type="ECO:0000256" key="6">
    <source>
        <dbReference type="ARBA" id="ARBA00022840"/>
    </source>
</evidence>
<feature type="domain" description="ATP-grasp" evidence="11">
    <location>
        <begin position="9"/>
        <end position="254"/>
    </location>
</feature>
<feature type="binding site" evidence="10">
    <location>
        <position position="223"/>
    </location>
    <ligand>
        <name>Mg(2+)</name>
        <dbReference type="ChEBI" id="CHEBI:18420"/>
    </ligand>
</feature>
<dbReference type="GO" id="GO:0004775">
    <property type="term" value="F:succinate-CoA ligase (ADP-forming) activity"/>
    <property type="evidence" value="ECO:0007669"/>
    <property type="project" value="UniProtKB-UniRule"/>
</dbReference>
<dbReference type="RefSeq" id="WP_165325497.1">
    <property type="nucleotide sequence ID" value="NZ_CP049109.1"/>
</dbReference>
<dbReference type="PROSITE" id="PS50975">
    <property type="entry name" value="ATP_GRASP"/>
    <property type="match status" value="1"/>
</dbReference>
<dbReference type="SUPFAM" id="SSF52210">
    <property type="entry name" value="Succinyl-CoA synthetase domains"/>
    <property type="match status" value="1"/>
</dbReference>
<gene>
    <name evidence="10 12" type="primary">sucC</name>
    <name evidence="12" type="ORF">G5C33_00950</name>
</gene>
<dbReference type="GO" id="GO:0000287">
    <property type="term" value="F:magnesium ion binding"/>
    <property type="evidence" value="ECO:0007669"/>
    <property type="project" value="UniProtKB-UniRule"/>
</dbReference>
<dbReference type="KEGG" id="spzr:G5C33_00950"/>
<comment type="caution">
    <text evidence="10">Lacks conserved residue(s) required for the propagation of feature annotation.</text>
</comment>
<dbReference type="GO" id="GO:0042709">
    <property type="term" value="C:succinate-CoA ligase complex"/>
    <property type="evidence" value="ECO:0007669"/>
    <property type="project" value="UniProtKB-ARBA"/>
</dbReference>
<comment type="function">
    <text evidence="10">Succinyl-CoA synthetase functions in the citric acid cycle (TCA), coupling the hydrolysis of succinyl-CoA to the synthesis of either ATP or GTP and thus represents the only step of substrate-level phosphorylation in the TCA. The beta subunit provides nucleotide specificity of the enzyme and binds the substrate succinate, while the binding sites for coenzyme A and phosphate are found in the alpha subunit.</text>
</comment>
<dbReference type="PIRSF" id="PIRSF001554">
    <property type="entry name" value="SucCS_beta"/>
    <property type="match status" value="1"/>
</dbReference>
<feature type="binding site" evidence="10">
    <location>
        <begin position="53"/>
        <end position="55"/>
    </location>
    <ligand>
        <name>ATP</name>
        <dbReference type="ChEBI" id="CHEBI:30616"/>
    </ligand>
</feature>
<keyword evidence="7 10" id="KW-0460">Magnesium</keyword>
<feature type="binding site" evidence="10">
    <location>
        <begin position="331"/>
        <end position="333"/>
    </location>
    <ligand>
        <name>substrate</name>
        <note>ligand shared with subunit alpha</note>
    </ligand>
</feature>
<dbReference type="InterPro" id="IPR011761">
    <property type="entry name" value="ATP-grasp"/>
</dbReference>
<comment type="pathway">
    <text evidence="9">One-carbon metabolism; formaldehyde assimilation via serine pathway.</text>
</comment>
<dbReference type="InterPro" id="IPR005811">
    <property type="entry name" value="SUCC_ACL_C"/>
</dbReference>
<dbReference type="InterPro" id="IPR005809">
    <property type="entry name" value="Succ_CoA_ligase-like_bsu"/>
</dbReference>
<evidence type="ECO:0000256" key="9">
    <source>
        <dbReference type="ARBA" id="ARBA00060690"/>
    </source>
</evidence>
<reference evidence="12 13" key="1">
    <citation type="submission" date="2020-02" db="EMBL/GenBank/DDBJ databases">
        <authorList>
            <person name="Zheng R.K."/>
            <person name="Sun C.M."/>
        </authorList>
    </citation>
    <scope>NUCLEOTIDE SEQUENCE [LARGE SCALE GENOMIC DNA]</scope>
    <source>
        <strain evidence="13">zrk23</strain>
    </source>
</reference>